<organism evidence="3 4">
    <name type="scientific">Aggregatimonas sangjinii</name>
    <dbReference type="NCBI Taxonomy" id="2583587"/>
    <lineage>
        <taxon>Bacteria</taxon>
        <taxon>Pseudomonadati</taxon>
        <taxon>Bacteroidota</taxon>
        <taxon>Flavobacteriia</taxon>
        <taxon>Flavobacteriales</taxon>
        <taxon>Flavobacteriaceae</taxon>
        <taxon>Aggregatimonas</taxon>
    </lineage>
</organism>
<protein>
    <submittedName>
        <fullName evidence="3">DUF2807 domain-containing protein</fullName>
    </submittedName>
</protein>
<evidence type="ECO:0000259" key="2">
    <source>
        <dbReference type="Pfam" id="PF10988"/>
    </source>
</evidence>
<dbReference type="OrthoDB" id="704821at2"/>
<dbReference type="InterPro" id="IPR021255">
    <property type="entry name" value="DUF2807"/>
</dbReference>
<dbReference type="AlphaFoldDB" id="A0A5B7SRR8"/>
<evidence type="ECO:0000313" key="4">
    <source>
        <dbReference type="Proteomes" id="UP000310017"/>
    </source>
</evidence>
<evidence type="ECO:0000256" key="1">
    <source>
        <dbReference type="SAM" id="SignalP"/>
    </source>
</evidence>
<dbReference type="KEGG" id="asag:FGM00_06150"/>
<feature type="chain" id="PRO_5022779953" evidence="1">
    <location>
        <begin position="21"/>
        <end position="227"/>
    </location>
</feature>
<feature type="domain" description="Putative auto-transporter adhesin head GIN" evidence="2">
    <location>
        <begin position="32"/>
        <end position="211"/>
    </location>
</feature>
<keyword evidence="1" id="KW-0732">Signal</keyword>
<reference evidence="3 4" key="1">
    <citation type="submission" date="2019-05" db="EMBL/GenBank/DDBJ databases">
        <title>Genome sequencing of F202Z8.</title>
        <authorList>
            <person name="Kwon Y.M."/>
        </authorList>
    </citation>
    <scope>NUCLEOTIDE SEQUENCE [LARGE SCALE GENOMIC DNA]</scope>
    <source>
        <strain evidence="3 4">F202Z8</strain>
    </source>
</reference>
<keyword evidence="4" id="KW-1185">Reference proteome</keyword>
<proteinExistence type="predicted"/>
<evidence type="ECO:0000313" key="3">
    <source>
        <dbReference type="EMBL" id="QCW99700.1"/>
    </source>
</evidence>
<dbReference type="Proteomes" id="UP000310017">
    <property type="component" value="Chromosome"/>
</dbReference>
<dbReference type="Gene3D" id="2.160.20.120">
    <property type="match status" value="1"/>
</dbReference>
<gene>
    <name evidence="3" type="ORF">FGM00_06150</name>
</gene>
<accession>A0A5B7SRR8</accession>
<name>A0A5B7SRR8_9FLAO</name>
<feature type="signal peptide" evidence="1">
    <location>
        <begin position="1"/>
        <end position="20"/>
    </location>
</feature>
<sequence>MKNLRILCMALLFSAMPSMAQEGNMTVELETFEEIKVFDQINVTLVKSDENKAVVSGDDAQEVSIDNDNGRLKIKMEADNFLDGNDTNVVLYYTNDLSLVDANEGAKITSEDDLESKYLTVRSQEGGKIIIGVNARNLDSKAVTGGEITISGSAENQDVNIRSGGQYNAEKLSSNQTDVTILAGGKAMVNVSDFVDANVTAGGTIEIYGNPETVKEDKTLGGSIILK</sequence>
<dbReference type="EMBL" id="CP040710">
    <property type="protein sequence ID" value="QCW99700.1"/>
    <property type="molecule type" value="Genomic_DNA"/>
</dbReference>
<dbReference type="RefSeq" id="WP_138852053.1">
    <property type="nucleotide sequence ID" value="NZ_CP040710.1"/>
</dbReference>
<dbReference type="Pfam" id="PF10988">
    <property type="entry name" value="DUF2807"/>
    <property type="match status" value="1"/>
</dbReference>